<protein>
    <submittedName>
        <fullName evidence="4">NADPH2:quinone reductase</fullName>
        <ecNumber evidence="4">1.6.5.5</ecNumber>
    </submittedName>
</protein>
<dbReference type="PANTHER" id="PTHR48106">
    <property type="entry name" value="QUINONE OXIDOREDUCTASE PIG3-RELATED"/>
    <property type="match status" value="1"/>
</dbReference>
<dbReference type="GO" id="GO:0005829">
    <property type="term" value="C:cytosol"/>
    <property type="evidence" value="ECO:0007669"/>
    <property type="project" value="TreeGrafter"/>
</dbReference>
<evidence type="ECO:0000313" key="5">
    <source>
        <dbReference type="Proteomes" id="UP000573599"/>
    </source>
</evidence>
<keyword evidence="2 4" id="KW-0560">Oxidoreductase</keyword>
<evidence type="ECO:0000313" key="4">
    <source>
        <dbReference type="EMBL" id="NYG07504.1"/>
    </source>
</evidence>
<dbReference type="EMBL" id="JACCAB010000001">
    <property type="protein sequence ID" value="NYG07504.1"/>
    <property type="molecule type" value="Genomic_DNA"/>
</dbReference>
<dbReference type="SUPFAM" id="SSF50129">
    <property type="entry name" value="GroES-like"/>
    <property type="match status" value="1"/>
</dbReference>
<dbReference type="CDD" id="cd05286">
    <property type="entry name" value="QOR2"/>
    <property type="match status" value="1"/>
</dbReference>
<dbReference type="Pfam" id="PF08240">
    <property type="entry name" value="ADH_N"/>
    <property type="match status" value="1"/>
</dbReference>
<comment type="caution">
    <text evidence="4">The sequence shown here is derived from an EMBL/GenBank/DDBJ whole genome shotgun (WGS) entry which is preliminary data.</text>
</comment>
<dbReference type="InterPro" id="IPR020843">
    <property type="entry name" value="ER"/>
</dbReference>
<evidence type="ECO:0000256" key="1">
    <source>
        <dbReference type="ARBA" id="ARBA00022857"/>
    </source>
</evidence>
<dbReference type="PANTHER" id="PTHR48106:SF13">
    <property type="entry name" value="QUINONE OXIDOREDUCTASE-RELATED"/>
    <property type="match status" value="1"/>
</dbReference>
<reference evidence="4 5" key="1">
    <citation type="submission" date="2020-07" db="EMBL/GenBank/DDBJ databases">
        <title>Sequencing the genomes of 1000 actinobacteria strains.</title>
        <authorList>
            <person name="Klenk H.-P."/>
        </authorList>
    </citation>
    <scope>NUCLEOTIDE SEQUENCE [LARGE SCALE GENOMIC DNA]</scope>
    <source>
        <strain evidence="4 5">DSM 23987</strain>
    </source>
</reference>
<dbReference type="RefSeq" id="WP_179421842.1">
    <property type="nucleotide sequence ID" value="NZ_JACCAB010000001.1"/>
</dbReference>
<dbReference type="InterPro" id="IPR013154">
    <property type="entry name" value="ADH-like_N"/>
</dbReference>
<sequence>MASTTTARALVVPHTGDSSVLEVRDVEVAPPGQGEVQVEVAAVGVNFIDVYQRQGVYAIPTPFVSCSEGAGTVTAVGPGVTDCAVGDRVAWGSGLGAGASVVNRDADTVVPVPSGVELDVAAAAMLQGMTAHYLVNSTYAVGPGTTALVHAAAGGVGQLLVQMIKAKAGRVIATAGSPDKLEIARRLGADAVINYREADDLAGTVREANGGAGVDVAYDGVGKATFDASLESLRPRGLMVLFGGASGQVPPFDIQRLNALGSLFLTRPTIASYTATREELLERGTSVLGDIAAGRLSIEIGGRYPLTEAATAYDDLEGRRTTGKLLLIP</sequence>
<dbReference type="FunFam" id="3.40.50.720:FF:000053">
    <property type="entry name" value="Quinone oxidoreductase 1"/>
    <property type="match status" value="1"/>
</dbReference>
<keyword evidence="5" id="KW-1185">Reference proteome</keyword>
<accession>A0A852WL61</accession>
<proteinExistence type="predicted"/>
<dbReference type="Gene3D" id="3.90.180.10">
    <property type="entry name" value="Medium-chain alcohol dehydrogenases, catalytic domain"/>
    <property type="match status" value="1"/>
</dbReference>
<dbReference type="InterPro" id="IPR013149">
    <property type="entry name" value="ADH-like_C"/>
</dbReference>
<dbReference type="InterPro" id="IPR047618">
    <property type="entry name" value="QOR-like"/>
</dbReference>
<dbReference type="InterPro" id="IPR036291">
    <property type="entry name" value="NAD(P)-bd_dom_sf"/>
</dbReference>
<dbReference type="AlphaFoldDB" id="A0A852WL61"/>
<keyword evidence="1" id="KW-0521">NADP</keyword>
<evidence type="ECO:0000259" key="3">
    <source>
        <dbReference type="SMART" id="SM00829"/>
    </source>
</evidence>
<feature type="domain" description="Enoyl reductase (ER)" evidence="3">
    <location>
        <begin position="16"/>
        <end position="327"/>
    </location>
</feature>
<organism evidence="4 5">
    <name type="scientific">Pedococcus badiiscoriae</name>
    <dbReference type="NCBI Taxonomy" id="642776"/>
    <lineage>
        <taxon>Bacteria</taxon>
        <taxon>Bacillati</taxon>
        <taxon>Actinomycetota</taxon>
        <taxon>Actinomycetes</taxon>
        <taxon>Micrococcales</taxon>
        <taxon>Intrasporangiaceae</taxon>
        <taxon>Pedococcus</taxon>
    </lineage>
</organism>
<name>A0A852WL61_9MICO</name>
<evidence type="ECO:0000256" key="2">
    <source>
        <dbReference type="ARBA" id="ARBA00023002"/>
    </source>
</evidence>
<dbReference type="GO" id="GO:0003960">
    <property type="term" value="F:quinone reductase (NADPH) activity"/>
    <property type="evidence" value="ECO:0007669"/>
    <property type="project" value="UniProtKB-EC"/>
</dbReference>
<dbReference type="EC" id="1.6.5.5" evidence="4"/>
<dbReference type="SUPFAM" id="SSF51735">
    <property type="entry name" value="NAD(P)-binding Rossmann-fold domains"/>
    <property type="match status" value="1"/>
</dbReference>
<dbReference type="Pfam" id="PF00107">
    <property type="entry name" value="ADH_zinc_N"/>
    <property type="match status" value="1"/>
</dbReference>
<dbReference type="GO" id="GO:0035925">
    <property type="term" value="F:mRNA 3'-UTR AU-rich region binding"/>
    <property type="evidence" value="ECO:0007669"/>
    <property type="project" value="TreeGrafter"/>
</dbReference>
<dbReference type="SMART" id="SM00829">
    <property type="entry name" value="PKS_ER"/>
    <property type="match status" value="1"/>
</dbReference>
<dbReference type="InterPro" id="IPR011032">
    <property type="entry name" value="GroES-like_sf"/>
</dbReference>
<dbReference type="Gene3D" id="3.40.50.720">
    <property type="entry name" value="NAD(P)-binding Rossmann-like Domain"/>
    <property type="match status" value="1"/>
</dbReference>
<dbReference type="Proteomes" id="UP000573599">
    <property type="component" value="Unassembled WGS sequence"/>
</dbReference>
<gene>
    <name evidence="4" type="ORF">BJ986_001991</name>
</gene>
<dbReference type="GO" id="GO:0070402">
    <property type="term" value="F:NADPH binding"/>
    <property type="evidence" value="ECO:0007669"/>
    <property type="project" value="TreeGrafter"/>
</dbReference>